<dbReference type="InterPro" id="IPR051258">
    <property type="entry name" value="Diverse_Substrate_Transporter"/>
</dbReference>
<dbReference type="PATRIC" id="fig|1195236.3.peg.989"/>
<feature type="transmembrane region" description="Helical" evidence="7">
    <location>
        <begin position="170"/>
        <end position="191"/>
    </location>
</feature>
<keyword evidence="10" id="KW-1185">Reference proteome</keyword>
<keyword evidence="5 7" id="KW-1133">Transmembrane helix</keyword>
<feature type="transmembrane region" description="Helical" evidence="7">
    <location>
        <begin position="139"/>
        <end position="158"/>
    </location>
</feature>
<dbReference type="PANTHER" id="PTHR42920">
    <property type="entry name" value="OS03G0707200 PROTEIN-RELATED"/>
    <property type="match status" value="1"/>
</dbReference>
<feature type="transmembrane region" description="Helical" evidence="7">
    <location>
        <begin position="115"/>
        <end position="133"/>
    </location>
</feature>
<keyword evidence="4 7" id="KW-0812">Transmembrane</keyword>
<evidence type="ECO:0000256" key="7">
    <source>
        <dbReference type="SAM" id="Phobius"/>
    </source>
</evidence>
<evidence type="ECO:0000259" key="8">
    <source>
        <dbReference type="Pfam" id="PF00892"/>
    </source>
</evidence>
<dbReference type="EMBL" id="AORV01000021">
    <property type="protein sequence ID" value="EMS73368.1"/>
    <property type="molecule type" value="Genomic_DNA"/>
</dbReference>
<organism evidence="9 10">
    <name type="scientific">Ruminiclostridium cellobioparum subsp. termitidis CT1112</name>
    <dbReference type="NCBI Taxonomy" id="1195236"/>
    <lineage>
        <taxon>Bacteria</taxon>
        <taxon>Bacillati</taxon>
        <taxon>Bacillota</taxon>
        <taxon>Clostridia</taxon>
        <taxon>Eubacteriales</taxon>
        <taxon>Oscillospiraceae</taxon>
        <taxon>Ruminiclostridium</taxon>
    </lineage>
</organism>
<dbReference type="eggNOG" id="COG0697">
    <property type="taxonomic scope" value="Bacteria"/>
</dbReference>
<feature type="domain" description="EamA" evidence="8">
    <location>
        <begin position="141"/>
        <end position="273"/>
    </location>
</feature>
<keyword evidence="6 7" id="KW-0472">Membrane</keyword>
<feature type="domain" description="EamA" evidence="8">
    <location>
        <begin position="5"/>
        <end position="132"/>
    </location>
</feature>
<name>S0FXS8_RUMCE</name>
<evidence type="ECO:0000256" key="6">
    <source>
        <dbReference type="ARBA" id="ARBA00023136"/>
    </source>
</evidence>
<dbReference type="GO" id="GO:0005886">
    <property type="term" value="C:plasma membrane"/>
    <property type="evidence" value="ECO:0007669"/>
    <property type="project" value="UniProtKB-SubCell"/>
</dbReference>
<feature type="transmembrane region" description="Helical" evidence="7">
    <location>
        <begin position="232"/>
        <end position="252"/>
    </location>
</feature>
<dbReference type="SUPFAM" id="SSF103481">
    <property type="entry name" value="Multidrug resistance efflux transporter EmrE"/>
    <property type="match status" value="2"/>
</dbReference>
<sequence>MLPKLALFMAAFIWGSSFFIMKDTVDVFPPYILLGFRFTIASILLSVVFFKKLRQINLDYIWRSGVIGLFLFLGYSTQTIGITETTPGKNAFLTAIYCVIVPFLFWAVDRSRPDIYNFMAAIVCISGIGLVSLKGDLSIGFGDAFTLLGGFLYAGHLVAVAKLGKGKDPIIITILQFGFAALLSWGMGVTFEKFPTQWETGNIIGLLYLAVFATAVALLFQNIGQKWTHPSAAAIILSLESVFGVMFSVMFYGEQLTLRLLIGFVLIFAAVIISETKLSFIRDIKKRASNV</sequence>
<keyword evidence="3" id="KW-1003">Cell membrane</keyword>
<gene>
    <name evidence="9" type="ORF">CTER_0695</name>
</gene>
<evidence type="ECO:0000256" key="3">
    <source>
        <dbReference type="ARBA" id="ARBA00022475"/>
    </source>
</evidence>
<evidence type="ECO:0000256" key="1">
    <source>
        <dbReference type="ARBA" id="ARBA00004651"/>
    </source>
</evidence>
<comment type="similarity">
    <text evidence="2">Belongs to the EamA transporter family.</text>
</comment>
<proteinExistence type="inferred from homology"/>
<evidence type="ECO:0000256" key="4">
    <source>
        <dbReference type="ARBA" id="ARBA00022692"/>
    </source>
</evidence>
<dbReference type="PANTHER" id="PTHR42920:SF5">
    <property type="entry name" value="EAMA DOMAIN-CONTAINING PROTEIN"/>
    <property type="match status" value="1"/>
</dbReference>
<comment type="subcellular location">
    <subcellularLocation>
        <location evidence="1">Cell membrane</location>
        <topology evidence="1">Multi-pass membrane protein</topology>
    </subcellularLocation>
</comment>
<accession>S0FXS8</accession>
<dbReference type="Pfam" id="PF00892">
    <property type="entry name" value="EamA"/>
    <property type="match status" value="2"/>
</dbReference>
<reference evidence="9 10" key="1">
    <citation type="journal article" date="2013" name="Genome Announc.">
        <title>Draft Genome Sequence of the Cellulolytic, Mesophilic, Anaerobic Bacterium Clostridium termitidis Strain CT1112 (DSM 5398).</title>
        <authorList>
            <person name="Lal S."/>
            <person name="Ramachandran U."/>
            <person name="Zhang X."/>
            <person name="Munir R."/>
            <person name="Sparling R."/>
            <person name="Levin D.B."/>
        </authorList>
    </citation>
    <scope>NUCLEOTIDE SEQUENCE [LARGE SCALE GENOMIC DNA]</scope>
    <source>
        <strain evidence="9 10">CT1112</strain>
    </source>
</reference>
<feature type="transmembrane region" description="Helical" evidence="7">
    <location>
        <begin position="258"/>
        <end position="278"/>
    </location>
</feature>
<dbReference type="AlphaFoldDB" id="S0FXS8"/>
<evidence type="ECO:0000313" key="9">
    <source>
        <dbReference type="EMBL" id="EMS73368.1"/>
    </source>
</evidence>
<comment type="caution">
    <text evidence="9">The sequence shown here is derived from an EMBL/GenBank/DDBJ whole genome shotgun (WGS) entry which is preliminary data.</text>
</comment>
<dbReference type="Proteomes" id="UP000014155">
    <property type="component" value="Unassembled WGS sequence"/>
</dbReference>
<feature type="transmembrane region" description="Helical" evidence="7">
    <location>
        <begin position="90"/>
        <end position="108"/>
    </location>
</feature>
<feature type="transmembrane region" description="Helical" evidence="7">
    <location>
        <begin position="203"/>
        <end position="220"/>
    </location>
</feature>
<feature type="transmembrane region" description="Helical" evidence="7">
    <location>
        <begin position="60"/>
        <end position="78"/>
    </location>
</feature>
<dbReference type="InterPro" id="IPR000620">
    <property type="entry name" value="EamA_dom"/>
</dbReference>
<dbReference type="STRING" id="1195236.CTER_0695"/>
<evidence type="ECO:0000256" key="2">
    <source>
        <dbReference type="ARBA" id="ARBA00007362"/>
    </source>
</evidence>
<evidence type="ECO:0000256" key="5">
    <source>
        <dbReference type="ARBA" id="ARBA00022989"/>
    </source>
</evidence>
<protein>
    <submittedName>
        <fullName evidence="9">EamA-like transporter family</fullName>
    </submittedName>
</protein>
<evidence type="ECO:0000313" key="10">
    <source>
        <dbReference type="Proteomes" id="UP000014155"/>
    </source>
</evidence>
<dbReference type="InterPro" id="IPR037185">
    <property type="entry name" value="EmrE-like"/>
</dbReference>
<feature type="transmembrane region" description="Helical" evidence="7">
    <location>
        <begin position="28"/>
        <end position="48"/>
    </location>
</feature>